<organism evidence="1 2">
    <name type="scientific">Dacryopinax primogenitus (strain DJM 731)</name>
    <name type="common">Brown rot fungus</name>
    <dbReference type="NCBI Taxonomy" id="1858805"/>
    <lineage>
        <taxon>Eukaryota</taxon>
        <taxon>Fungi</taxon>
        <taxon>Dikarya</taxon>
        <taxon>Basidiomycota</taxon>
        <taxon>Agaricomycotina</taxon>
        <taxon>Dacrymycetes</taxon>
        <taxon>Dacrymycetales</taxon>
        <taxon>Dacrymycetaceae</taxon>
        <taxon>Dacryopinax</taxon>
    </lineage>
</organism>
<dbReference type="AlphaFoldDB" id="M5GG93"/>
<dbReference type="Proteomes" id="UP000030653">
    <property type="component" value="Unassembled WGS sequence"/>
</dbReference>
<dbReference type="HOGENOM" id="CLU_927560_0_0_1"/>
<reference evidence="1 2" key="1">
    <citation type="journal article" date="2012" name="Science">
        <title>The Paleozoic origin of enzymatic lignin decomposition reconstructed from 31 fungal genomes.</title>
        <authorList>
            <person name="Floudas D."/>
            <person name="Binder M."/>
            <person name="Riley R."/>
            <person name="Barry K."/>
            <person name="Blanchette R.A."/>
            <person name="Henrissat B."/>
            <person name="Martinez A.T."/>
            <person name="Otillar R."/>
            <person name="Spatafora J.W."/>
            <person name="Yadav J.S."/>
            <person name="Aerts A."/>
            <person name="Benoit I."/>
            <person name="Boyd A."/>
            <person name="Carlson A."/>
            <person name="Copeland A."/>
            <person name="Coutinho P.M."/>
            <person name="de Vries R.P."/>
            <person name="Ferreira P."/>
            <person name="Findley K."/>
            <person name="Foster B."/>
            <person name="Gaskell J."/>
            <person name="Glotzer D."/>
            <person name="Gorecki P."/>
            <person name="Heitman J."/>
            <person name="Hesse C."/>
            <person name="Hori C."/>
            <person name="Igarashi K."/>
            <person name="Jurgens J.A."/>
            <person name="Kallen N."/>
            <person name="Kersten P."/>
            <person name="Kohler A."/>
            <person name="Kuees U."/>
            <person name="Kumar T.K.A."/>
            <person name="Kuo A."/>
            <person name="LaButti K."/>
            <person name="Larrondo L.F."/>
            <person name="Lindquist E."/>
            <person name="Ling A."/>
            <person name="Lombard V."/>
            <person name="Lucas S."/>
            <person name="Lundell T."/>
            <person name="Martin R."/>
            <person name="McLaughlin D.J."/>
            <person name="Morgenstern I."/>
            <person name="Morin E."/>
            <person name="Murat C."/>
            <person name="Nagy L.G."/>
            <person name="Nolan M."/>
            <person name="Ohm R.A."/>
            <person name="Patyshakuliyeva A."/>
            <person name="Rokas A."/>
            <person name="Ruiz-Duenas F.J."/>
            <person name="Sabat G."/>
            <person name="Salamov A."/>
            <person name="Samejima M."/>
            <person name="Schmutz J."/>
            <person name="Slot J.C."/>
            <person name="St John F."/>
            <person name="Stenlid J."/>
            <person name="Sun H."/>
            <person name="Sun S."/>
            <person name="Syed K."/>
            <person name="Tsang A."/>
            <person name="Wiebenga A."/>
            <person name="Young D."/>
            <person name="Pisabarro A."/>
            <person name="Eastwood D.C."/>
            <person name="Martin F."/>
            <person name="Cullen D."/>
            <person name="Grigoriev I.V."/>
            <person name="Hibbett D.S."/>
        </authorList>
    </citation>
    <scope>NUCLEOTIDE SEQUENCE [LARGE SCALE GENOMIC DNA]</scope>
    <source>
        <strain evidence="1 2">DJM-731 SS1</strain>
    </source>
</reference>
<evidence type="ECO:0000313" key="1">
    <source>
        <dbReference type="EMBL" id="EJU05088.1"/>
    </source>
</evidence>
<dbReference type="EMBL" id="JH795857">
    <property type="protein sequence ID" value="EJU05088.1"/>
    <property type="molecule type" value="Genomic_DNA"/>
</dbReference>
<sequence>MSALLCPPMMHRLWSIPELVSDILDQLPTNQHLTLMRTSRTLFEHAVPRVWRDVDVSALVCLTETIWVSNAFVQDRQTKMERYMTYETHIRTLLLSGIDLELSCTFIPRFHTFHTPPSGYKHRLHQIDEGRWNVTLEDLLDLLEARHGVDSELCPFPRLRNLTVNEDGIPFGGAIMSHIVSCCLTPTLSSLDLEQECSMWLIWDVTLNHLTITPAFPNLTSYSENAWSYEVQVIEVLSQIPTLKQLQINWINDPPPQFYLKHLMGQTKCWSLGNQVKASISKANLPHGGIPAMVTRSQIP</sequence>
<keyword evidence="2" id="KW-1185">Reference proteome</keyword>
<dbReference type="RefSeq" id="XP_040631982.1">
    <property type="nucleotide sequence ID" value="XM_040768007.1"/>
</dbReference>
<accession>M5GG93</accession>
<evidence type="ECO:0008006" key="3">
    <source>
        <dbReference type="Google" id="ProtNLM"/>
    </source>
</evidence>
<gene>
    <name evidence="1" type="ORF">DACRYDRAFT_104974</name>
</gene>
<proteinExistence type="predicted"/>
<evidence type="ECO:0000313" key="2">
    <source>
        <dbReference type="Proteomes" id="UP000030653"/>
    </source>
</evidence>
<dbReference type="GeneID" id="63683069"/>
<protein>
    <recommendedName>
        <fullName evidence="3">F-box domain-containing protein</fullName>
    </recommendedName>
</protein>
<name>M5GG93_DACPD</name>